<dbReference type="RefSeq" id="WP_116007172.1">
    <property type="nucleotide sequence ID" value="NZ_QUOU01000001.1"/>
</dbReference>
<feature type="domain" description="Spore protein YkvP/CgeB glycosyl transferase-like" evidence="1">
    <location>
        <begin position="361"/>
        <end position="472"/>
    </location>
</feature>
<reference evidence="2 3" key="1">
    <citation type="submission" date="2018-08" db="EMBL/GenBank/DDBJ databases">
        <title>Thalassotalea euphylliae genome.</title>
        <authorList>
            <person name="Summers S."/>
            <person name="Rice S.A."/>
            <person name="Freckelton M.L."/>
            <person name="Nedved B.T."/>
            <person name="Hadfield M.G."/>
        </authorList>
    </citation>
    <scope>NUCLEOTIDE SEQUENCE [LARGE SCALE GENOMIC DNA]</scope>
    <source>
        <strain evidence="2 3">H1</strain>
    </source>
</reference>
<accession>A0A3E0TN82</accession>
<proteinExistence type="predicted"/>
<sequence>MNIDHNLTEDSFFESPQDAQKAAKQQSLIGPYQHLQICYYTGSKIITADENLIHLPSDFAAHLLELGTRPPTKIVKKNGSVVLLPKPYVQNLKPKTRATSGDICQFSQCIIDKLNEYEQLKEIHYQQLLIKVRSNPLDFNEKLRIYIGADYGGKVVLNNYRIIRDAAKAMGYEVLYDENSDVELMDDYRRVKTIAQFNPHITFNINRVRNHFLNEATFNVIWFQDHTLVLVDDSKIRLRERDNVYYLTQEINDCLIAKGVKANRQDFFLNSDVFKERSDVARSNKKIVFVGSSYKSRLEKYSRTNNLKILTNELLELFKQDWNVTESKLNQLLSSIELNEADFLAVPDFHVNELLDYFNRDLLLEEIVKHIDGYELEIYGDGWRDNQLLSPYHKGSVKYGEEISKKYNEAQFSLVPAGGYILQLRVIEAISSGCIPLAFDNRSSARIKPPYYQEAICYFNSPRQLKQQLKKTCYSDKDLTNIKADTHASAFLKKIEQKIRSTLQISKENTGQNQAMCARSRISR</sequence>
<evidence type="ECO:0000313" key="3">
    <source>
        <dbReference type="Proteomes" id="UP000256478"/>
    </source>
</evidence>
<evidence type="ECO:0000259" key="1">
    <source>
        <dbReference type="Pfam" id="PF13524"/>
    </source>
</evidence>
<dbReference type="Pfam" id="PF13524">
    <property type="entry name" value="Glyco_trans_1_2"/>
    <property type="match status" value="1"/>
</dbReference>
<evidence type="ECO:0000313" key="2">
    <source>
        <dbReference type="EMBL" id="REL26051.1"/>
    </source>
</evidence>
<gene>
    <name evidence="2" type="ORF">DXX93_05340</name>
</gene>
<dbReference type="Proteomes" id="UP000256478">
    <property type="component" value="Unassembled WGS sequence"/>
</dbReference>
<organism evidence="2 3">
    <name type="scientific">Thalassotalea euphylliae</name>
    <dbReference type="NCBI Taxonomy" id="1655234"/>
    <lineage>
        <taxon>Bacteria</taxon>
        <taxon>Pseudomonadati</taxon>
        <taxon>Pseudomonadota</taxon>
        <taxon>Gammaproteobacteria</taxon>
        <taxon>Alteromonadales</taxon>
        <taxon>Colwelliaceae</taxon>
        <taxon>Thalassotalea</taxon>
    </lineage>
</organism>
<name>A0A3E0TN82_9GAMM</name>
<protein>
    <recommendedName>
        <fullName evidence="1">Spore protein YkvP/CgeB glycosyl transferase-like domain-containing protein</fullName>
    </recommendedName>
</protein>
<dbReference type="AlphaFoldDB" id="A0A3E0TN82"/>
<dbReference type="OrthoDB" id="5573469at2"/>
<comment type="caution">
    <text evidence="2">The sequence shown here is derived from an EMBL/GenBank/DDBJ whole genome shotgun (WGS) entry which is preliminary data.</text>
</comment>
<dbReference type="InterPro" id="IPR055259">
    <property type="entry name" value="YkvP/CgeB_Glyco_trans-like"/>
</dbReference>
<dbReference type="EMBL" id="QUOU01000001">
    <property type="protein sequence ID" value="REL26051.1"/>
    <property type="molecule type" value="Genomic_DNA"/>
</dbReference>